<dbReference type="SUPFAM" id="SSF53756">
    <property type="entry name" value="UDP-Glycosyltransferase/glycogen phosphorylase"/>
    <property type="match status" value="1"/>
</dbReference>
<proteinExistence type="predicted"/>
<dbReference type="PANTHER" id="PTHR12526">
    <property type="entry name" value="GLYCOSYLTRANSFERASE"/>
    <property type="match status" value="1"/>
</dbReference>
<gene>
    <name evidence="3" type="ORF">ACFPK1_22885</name>
</gene>
<dbReference type="RefSeq" id="WP_378023262.1">
    <property type="nucleotide sequence ID" value="NZ_JBHSKG010000014.1"/>
</dbReference>
<dbReference type="Pfam" id="PF00534">
    <property type="entry name" value="Glycos_transf_1"/>
    <property type="match status" value="1"/>
</dbReference>
<dbReference type="Proteomes" id="UP001596175">
    <property type="component" value="Unassembled WGS sequence"/>
</dbReference>
<evidence type="ECO:0000259" key="2">
    <source>
        <dbReference type="Pfam" id="PF00534"/>
    </source>
</evidence>
<dbReference type="GO" id="GO:0016757">
    <property type="term" value="F:glycosyltransferase activity"/>
    <property type="evidence" value="ECO:0007669"/>
    <property type="project" value="UniProtKB-KW"/>
</dbReference>
<dbReference type="PANTHER" id="PTHR12526:SF630">
    <property type="entry name" value="GLYCOSYLTRANSFERASE"/>
    <property type="match status" value="1"/>
</dbReference>
<accession>A0ABV9ZIR6</accession>
<evidence type="ECO:0000313" key="3">
    <source>
        <dbReference type="EMBL" id="MFC5141100.1"/>
    </source>
</evidence>
<protein>
    <submittedName>
        <fullName evidence="3">Glycosyltransferase</fullName>
        <ecNumber evidence="3">2.4.-.-</ecNumber>
    </submittedName>
</protein>
<dbReference type="EC" id="2.4.-.-" evidence="3"/>
<keyword evidence="4" id="KW-1185">Reference proteome</keyword>
<name>A0ABV9ZIR6_9PSEU</name>
<sequence length="394" mass="42191">MPSRPGAEGGPLRVTLVLDVAAVGGAEIVLRNTFAHLDPARVVTDVVCLREPGPLAGDFRAVSDGVTVLPRGGHHRLDRLDRAGLGRIPRLARHFRARGTDVVVVSHHHRAALTLARVAAVLSGRTRSVVAAHDMDLTRVGSRVLPRYVVETLFLSAGLALLAPSQGRYLHDEEGVGRSWRSRAREFLVPNGIPAPEPEPPGRRAEVRAELGVEDDDVVVLMVARLSRQKAHEVMIDALARAAHPKLRLVVVGDGTRRAELEDLVAERGLEKAVTFLGLRRDVPRLLAGGDVFALSSVHEGVPISVIEAMTQGLPVVATDVGALRDQVTDGVDGFLVGSGDAAALGERLVRLADDPALRAELGRRARERASAEFTIENTAAAFTDMVEAVARRS</sequence>
<dbReference type="EMBL" id="JBHSKG010000014">
    <property type="protein sequence ID" value="MFC5141100.1"/>
    <property type="molecule type" value="Genomic_DNA"/>
</dbReference>
<reference evidence="4" key="1">
    <citation type="journal article" date="2019" name="Int. J. Syst. Evol. Microbiol.">
        <title>The Global Catalogue of Microorganisms (GCM) 10K type strain sequencing project: providing services to taxonomists for standard genome sequencing and annotation.</title>
        <authorList>
            <consortium name="The Broad Institute Genomics Platform"/>
            <consortium name="The Broad Institute Genome Sequencing Center for Infectious Disease"/>
            <person name="Wu L."/>
            <person name="Ma J."/>
        </authorList>
    </citation>
    <scope>NUCLEOTIDE SEQUENCE [LARGE SCALE GENOMIC DNA]</scope>
    <source>
        <strain evidence="4">XZYJ18</strain>
    </source>
</reference>
<keyword evidence="3" id="KW-0328">Glycosyltransferase</keyword>
<keyword evidence="1 3" id="KW-0808">Transferase</keyword>
<evidence type="ECO:0000313" key="4">
    <source>
        <dbReference type="Proteomes" id="UP001596175"/>
    </source>
</evidence>
<evidence type="ECO:0000256" key="1">
    <source>
        <dbReference type="ARBA" id="ARBA00022679"/>
    </source>
</evidence>
<comment type="caution">
    <text evidence="3">The sequence shown here is derived from an EMBL/GenBank/DDBJ whole genome shotgun (WGS) entry which is preliminary data.</text>
</comment>
<organism evidence="3 4">
    <name type="scientific">Actinomycetospora rhizophila</name>
    <dbReference type="NCBI Taxonomy" id="1416876"/>
    <lineage>
        <taxon>Bacteria</taxon>
        <taxon>Bacillati</taxon>
        <taxon>Actinomycetota</taxon>
        <taxon>Actinomycetes</taxon>
        <taxon>Pseudonocardiales</taxon>
        <taxon>Pseudonocardiaceae</taxon>
        <taxon>Actinomycetospora</taxon>
    </lineage>
</organism>
<dbReference type="Gene3D" id="3.40.50.2000">
    <property type="entry name" value="Glycogen Phosphorylase B"/>
    <property type="match status" value="2"/>
</dbReference>
<dbReference type="InterPro" id="IPR001296">
    <property type="entry name" value="Glyco_trans_1"/>
</dbReference>
<feature type="domain" description="Glycosyl transferase family 1" evidence="2">
    <location>
        <begin position="205"/>
        <end position="369"/>
    </location>
</feature>